<gene>
    <name evidence="2" type="ORF">JZO70_20165</name>
</gene>
<keyword evidence="3" id="KW-1185">Reference proteome</keyword>
<evidence type="ECO:0000313" key="2">
    <source>
        <dbReference type="EMBL" id="MBO1308500.1"/>
    </source>
</evidence>
<protein>
    <submittedName>
        <fullName evidence="2">YueI family protein</fullName>
    </submittedName>
</protein>
<feature type="compositionally biased region" description="Basic and acidic residues" evidence="1">
    <location>
        <begin position="126"/>
        <end position="142"/>
    </location>
</feature>
<dbReference type="InterPro" id="IPR012543">
    <property type="entry name" value="DUF1694"/>
</dbReference>
<organism evidence="2 3">
    <name type="scientific">Candidatus Enterococcus moelleringii</name>
    <dbReference type="NCBI Taxonomy" id="2815325"/>
    <lineage>
        <taxon>Bacteria</taxon>
        <taxon>Bacillati</taxon>
        <taxon>Bacillota</taxon>
        <taxon>Bacilli</taxon>
        <taxon>Lactobacillales</taxon>
        <taxon>Enterococcaceae</taxon>
        <taxon>Enterococcus</taxon>
    </lineage>
</organism>
<accession>A0ABS3LFV3</accession>
<evidence type="ECO:0000256" key="1">
    <source>
        <dbReference type="SAM" id="MobiDB-lite"/>
    </source>
</evidence>
<dbReference type="Proteomes" id="UP000664601">
    <property type="component" value="Unassembled WGS sequence"/>
</dbReference>
<sequence length="150" mass="17152">MAEDNLKKHLDAGRYGSPKINPDEQREYLGTFRERCLLSMTIKEMRDKDNEAGLLLEIQKEPTARLLINGAISTSLQQRYMSIATKQNIDFTIVSDAVADNDSKIGLLVVADYAVNLPVIDVEEKYPELQKDDESEKPKEKSSFWNRLFK</sequence>
<name>A0ABS3LFV3_9ENTE</name>
<dbReference type="SUPFAM" id="SSF160515">
    <property type="entry name" value="YueI-like"/>
    <property type="match status" value="1"/>
</dbReference>
<comment type="caution">
    <text evidence="2">The sequence shown here is derived from an EMBL/GenBank/DDBJ whole genome shotgun (WGS) entry which is preliminary data.</text>
</comment>
<dbReference type="InterPro" id="IPR029064">
    <property type="entry name" value="Ribosomal_eL30-like_sf"/>
</dbReference>
<dbReference type="EMBL" id="JAFREM010000033">
    <property type="protein sequence ID" value="MBO1308500.1"/>
    <property type="molecule type" value="Genomic_DNA"/>
</dbReference>
<dbReference type="PIRSF" id="PIRSF034303">
    <property type="entry name" value="DUF1694"/>
    <property type="match status" value="1"/>
</dbReference>
<feature type="region of interest" description="Disordered" evidence="1">
    <location>
        <begin position="126"/>
        <end position="150"/>
    </location>
</feature>
<dbReference type="RefSeq" id="WP_207675492.1">
    <property type="nucleotide sequence ID" value="NZ_JAFREM010000033.1"/>
</dbReference>
<proteinExistence type="predicted"/>
<dbReference type="Pfam" id="PF07997">
    <property type="entry name" value="DUF1694"/>
    <property type="match status" value="1"/>
</dbReference>
<reference evidence="2 3" key="1">
    <citation type="submission" date="2021-03" db="EMBL/GenBank/DDBJ databases">
        <title>Enterococcal diversity collection.</title>
        <authorList>
            <person name="Gilmore M.S."/>
            <person name="Schwartzman J."/>
            <person name="Van Tyne D."/>
            <person name="Martin M."/>
            <person name="Earl A.M."/>
            <person name="Manson A.L."/>
            <person name="Straub T."/>
            <person name="Salamzade R."/>
            <person name="Saavedra J."/>
            <person name="Lebreton F."/>
            <person name="Prichula J."/>
            <person name="Schaufler K."/>
            <person name="Gaca A."/>
            <person name="Sgardioli B."/>
            <person name="Wagenaar J."/>
            <person name="Strong T."/>
        </authorList>
    </citation>
    <scope>NUCLEOTIDE SEQUENCE [LARGE SCALE GENOMIC DNA]</scope>
    <source>
        <strain evidence="2 3">669A</strain>
    </source>
</reference>
<dbReference type="Gene3D" id="3.30.1330.30">
    <property type="match status" value="1"/>
</dbReference>
<evidence type="ECO:0000313" key="3">
    <source>
        <dbReference type="Proteomes" id="UP000664601"/>
    </source>
</evidence>